<dbReference type="Proteomes" id="UP000789405">
    <property type="component" value="Unassembled WGS sequence"/>
</dbReference>
<evidence type="ECO:0000313" key="2">
    <source>
        <dbReference type="Proteomes" id="UP000789405"/>
    </source>
</evidence>
<evidence type="ECO:0000313" key="1">
    <source>
        <dbReference type="EMBL" id="CAG8443804.1"/>
    </source>
</evidence>
<accession>A0A9N8V8B1</accession>
<organism evidence="1 2">
    <name type="scientific">Dentiscutata erythropus</name>
    <dbReference type="NCBI Taxonomy" id="1348616"/>
    <lineage>
        <taxon>Eukaryota</taxon>
        <taxon>Fungi</taxon>
        <taxon>Fungi incertae sedis</taxon>
        <taxon>Mucoromycota</taxon>
        <taxon>Glomeromycotina</taxon>
        <taxon>Glomeromycetes</taxon>
        <taxon>Diversisporales</taxon>
        <taxon>Gigasporaceae</taxon>
        <taxon>Dentiscutata</taxon>
    </lineage>
</organism>
<keyword evidence="2" id="KW-1185">Reference proteome</keyword>
<name>A0A9N8V8B1_9GLOM</name>
<proteinExistence type="predicted"/>
<gene>
    <name evidence="1" type="ORF">DERYTH_LOCUS54</name>
</gene>
<dbReference type="AlphaFoldDB" id="A0A9N8V8B1"/>
<sequence>MKMLTRFSCLVLHSLKPRAFFQYSQKRAKQVKLACKLPTHASSFNYHHLDSLKVSIKPALAEDFVIPKDAEDTDLEQYIAPHINFKCISDSGVRTFITKLHEVVRNSSKKFYKGETLTESLLDDLLYIDNHLDIFKPGNEYGEPQLAIEILSSGDENSCPYYDKKLGYYKDQTVFVIRVISTHVTFYKAMIPARYWNELENGYPEKQSIEILKWPAINLEDSSFDLAVPNGRKKVLSSLINIHLSLLQSIRNN</sequence>
<reference evidence="1" key="1">
    <citation type="submission" date="2021-06" db="EMBL/GenBank/DDBJ databases">
        <authorList>
            <person name="Kallberg Y."/>
            <person name="Tangrot J."/>
            <person name="Rosling A."/>
        </authorList>
    </citation>
    <scope>NUCLEOTIDE SEQUENCE</scope>
    <source>
        <strain evidence="1">MA453B</strain>
    </source>
</reference>
<dbReference type="OrthoDB" id="2408098at2759"/>
<protein>
    <submittedName>
        <fullName evidence="1">23680_t:CDS:1</fullName>
    </submittedName>
</protein>
<comment type="caution">
    <text evidence="1">The sequence shown here is derived from an EMBL/GenBank/DDBJ whole genome shotgun (WGS) entry which is preliminary data.</text>
</comment>
<dbReference type="EMBL" id="CAJVPY010000009">
    <property type="protein sequence ID" value="CAG8443804.1"/>
    <property type="molecule type" value="Genomic_DNA"/>
</dbReference>